<dbReference type="EMBL" id="AXCN02001528">
    <property type="status" value="NOT_ANNOTATED_CDS"/>
    <property type="molecule type" value="Genomic_DNA"/>
</dbReference>
<dbReference type="STRING" id="69004.A0A182R118"/>
<evidence type="ECO:0000313" key="3">
    <source>
        <dbReference type="EnsemblMetazoa" id="AFAF020877-PA"/>
    </source>
</evidence>
<dbReference type="SUPFAM" id="SSF69786">
    <property type="entry name" value="YggU-like"/>
    <property type="match status" value="1"/>
</dbReference>
<evidence type="ECO:0000313" key="4">
    <source>
        <dbReference type="Proteomes" id="UP000075886"/>
    </source>
</evidence>
<dbReference type="InterPro" id="IPR003746">
    <property type="entry name" value="DUF167"/>
</dbReference>
<dbReference type="AlphaFoldDB" id="A0A182R118"/>
<reference evidence="4" key="1">
    <citation type="submission" date="2014-01" db="EMBL/GenBank/DDBJ databases">
        <title>The Genome Sequence of Anopheles farauti FAR1 (V2).</title>
        <authorList>
            <consortium name="The Broad Institute Genomics Platform"/>
            <person name="Neafsey D.E."/>
            <person name="Besansky N."/>
            <person name="Howell P."/>
            <person name="Walton C."/>
            <person name="Young S.K."/>
            <person name="Zeng Q."/>
            <person name="Gargeya S."/>
            <person name="Fitzgerald M."/>
            <person name="Haas B."/>
            <person name="Abouelleil A."/>
            <person name="Allen A.W."/>
            <person name="Alvarado L."/>
            <person name="Arachchi H.M."/>
            <person name="Berlin A.M."/>
            <person name="Chapman S.B."/>
            <person name="Gainer-Dewar J."/>
            <person name="Goldberg J."/>
            <person name="Griggs A."/>
            <person name="Gujja S."/>
            <person name="Hansen M."/>
            <person name="Howarth C."/>
            <person name="Imamovic A."/>
            <person name="Ireland A."/>
            <person name="Larimer J."/>
            <person name="McCowan C."/>
            <person name="Murphy C."/>
            <person name="Pearson M."/>
            <person name="Poon T.W."/>
            <person name="Priest M."/>
            <person name="Roberts A."/>
            <person name="Saif S."/>
            <person name="Shea T."/>
            <person name="Sisk P."/>
            <person name="Sykes S."/>
            <person name="Wortman J."/>
            <person name="Nusbaum C."/>
            <person name="Birren B."/>
        </authorList>
    </citation>
    <scope>NUCLEOTIDE SEQUENCE [LARGE SCALE GENOMIC DNA]</scope>
    <source>
        <strain evidence="4">FAR1</strain>
    </source>
</reference>
<name>A0A182R118_9DIPT</name>
<protein>
    <submittedName>
        <fullName evidence="3">Uncharacterized protein</fullName>
    </submittedName>
</protein>
<dbReference type="GO" id="GO:0005737">
    <property type="term" value="C:cytoplasm"/>
    <property type="evidence" value="ECO:0007669"/>
    <property type="project" value="TreeGrafter"/>
</dbReference>
<dbReference type="InterPro" id="IPR036591">
    <property type="entry name" value="YggU-like_sf"/>
</dbReference>
<sequence>MFVNKTPFSERALVSSMSLQCISNLLINRQLLISTTIASMSKKSSKGSKKPGRDESTSTPTPIGPVLVDAKTGNLIVKILAKPGAKASGITDVSEEGIGCQIAAPPIDGEANTELIKYLSKLLDLRKSDISLDRGSKSRQKTIVIEKSGCRHSAEQLLAIFCTEAATAT</sequence>
<dbReference type="Gene3D" id="3.30.1200.10">
    <property type="entry name" value="YggU-like"/>
    <property type="match status" value="1"/>
</dbReference>
<keyword evidence="4" id="KW-1185">Reference proteome</keyword>
<evidence type="ECO:0000256" key="2">
    <source>
        <dbReference type="SAM" id="MobiDB-lite"/>
    </source>
</evidence>
<dbReference type="VEuPathDB" id="VectorBase:AFAF020877"/>
<organism evidence="3 4">
    <name type="scientific">Anopheles farauti</name>
    <dbReference type="NCBI Taxonomy" id="69004"/>
    <lineage>
        <taxon>Eukaryota</taxon>
        <taxon>Metazoa</taxon>
        <taxon>Ecdysozoa</taxon>
        <taxon>Arthropoda</taxon>
        <taxon>Hexapoda</taxon>
        <taxon>Insecta</taxon>
        <taxon>Pterygota</taxon>
        <taxon>Neoptera</taxon>
        <taxon>Endopterygota</taxon>
        <taxon>Diptera</taxon>
        <taxon>Nematocera</taxon>
        <taxon>Culicoidea</taxon>
        <taxon>Culicidae</taxon>
        <taxon>Anophelinae</taxon>
        <taxon>Anopheles</taxon>
    </lineage>
</organism>
<reference evidence="3" key="2">
    <citation type="submission" date="2020-05" db="UniProtKB">
        <authorList>
            <consortium name="EnsemblMetazoa"/>
        </authorList>
    </citation>
    <scope>IDENTIFICATION</scope>
    <source>
        <strain evidence="3">FAR1</strain>
    </source>
</reference>
<dbReference type="PANTHER" id="PTHR13420:SF7">
    <property type="entry name" value="UPF0235 PROTEIN C15ORF40"/>
    <property type="match status" value="1"/>
</dbReference>
<feature type="region of interest" description="Disordered" evidence="2">
    <location>
        <begin position="42"/>
        <end position="64"/>
    </location>
</feature>
<dbReference type="SMART" id="SM01152">
    <property type="entry name" value="DUF167"/>
    <property type="match status" value="1"/>
</dbReference>
<accession>A0A182R118</accession>
<comment type="similarity">
    <text evidence="1">Belongs to the UPF0235 family.</text>
</comment>
<dbReference type="Pfam" id="PF02594">
    <property type="entry name" value="DUF167"/>
    <property type="match status" value="1"/>
</dbReference>
<dbReference type="Proteomes" id="UP000075886">
    <property type="component" value="Unassembled WGS sequence"/>
</dbReference>
<dbReference type="NCBIfam" id="TIGR00251">
    <property type="entry name" value="DUF167 family protein"/>
    <property type="match status" value="1"/>
</dbReference>
<proteinExistence type="inferred from homology"/>
<dbReference type="HAMAP" id="MF_00634">
    <property type="entry name" value="UPF0235"/>
    <property type="match status" value="1"/>
</dbReference>
<dbReference type="PANTHER" id="PTHR13420">
    <property type="entry name" value="UPF0235 PROTEIN C15ORF40"/>
    <property type="match status" value="1"/>
</dbReference>
<dbReference type="EnsemblMetazoa" id="AFAF020877-RA">
    <property type="protein sequence ID" value="AFAF020877-PA"/>
    <property type="gene ID" value="AFAF020877"/>
</dbReference>
<evidence type="ECO:0000256" key="1">
    <source>
        <dbReference type="ARBA" id="ARBA00010364"/>
    </source>
</evidence>